<evidence type="ECO:0000313" key="5">
    <source>
        <dbReference type="Proteomes" id="UP001318682"/>
    </source>
</evidence>
<evidence type="ECO:0000256" key="2">
    <source>
        <dbReference type="PROSITE-ProRule" id="PRU01248"/>
    </source>
</evidence>
<organism evidence="4 5">
    <name type="scientific">Roseobacter fucihabitans</name>
    <dbReference type="NCBI Taxonomy" id="1537242"/>
    <lineage>
        <taxon>Bacteria</taxon>
        <taxon>Pseudomonadati</taxon>
        <taxon>Pseudomonadota</taxon>
        <taxon>Alphaproteobacteria</taxon>
        <taxon>Rhodobacterales</taxon>
        <taxon>Roseobacteraceae</taxon>
        <taxon>Roseobacter</taxon>
    </lineage>
</organism>
<accession>A0ABZ2BTU9</accession>
<feature type="domain" description="Core-binding (CB)" evidence="3">
    <location>
        <begin position="1"/>
        <end position="47"/>
    </location>
</feature>
<keyword evidence="5" id="KW-1185">Reference proteome</keyword>
<dbReference type="InterPro" id="IPR044068">
    <property type="entry name" value="CB"/>
</dbReference>
<protein>
    <recommendedName>
        <fullName evidence="3">Core-binding (CB) domain-containing protein</fullName>
    </recommendedName>
</protein>
<evidence type="ECO:0000313" key="4">
    <source>
        <dbReference type="EMBL" id="WVX49352.1"/>
    </source>
</evidence>
<sequence>MTLEQALVEHFKERNLSAATVRNYQYHMDNYLARLRRRSVADITCSR</sequence>
<proteinExistence type="predicted"/>
<dbReference type="EMBL" id="CP143423">
    <property type="protein sequence ID" value="WVX49352.1"/>
    <property type="molecule type" value="Genomic_DNA"/>
</dbReference>
<gene>
    <name evidence="4" type="ORF">ROLI_024440</name>
</gene>
<evidence type="ECO:0000256" key="1">
    <source>
        <dbReference type="ARBA" id="ARBA00022908"/>
    </source>
</evidence>
<keyword evidence="1" id="KW-0229">DNA integration</keyword>
<dbReference type="PROSITE" id="PS51900">
    <property type="entry name" value="CB"/>
    <property type="match status" value="1"/>
</dbReference>
<dbReference type="Proteomes" id="UP001318682">
    <property type="component" value="Chromosome"/>
</dbReference>
<reference evidence="5" key="2">
    <citation type="submission" date="2024-01" db="EMBL/GenBank/DDBJ databases">
        <title>Roseobacter fucihabitans sp. nov., isolated from the brown alga Fucus spiralis.</title>
        <authorList>
            <person name="Hahnke S."/>
            <person name="Berger M."/>
            <person name="Schlingloff A."/>
            <person name="Athale I."/>
            <person name="Neumann-Schaal M."/>
            <person name="Adenaya A."/>
            <person name="Poehlein A."/>
            <person name="Daniel R."/>
            <person name="Pertersen J."/>
            <person name="Brinkhoff T."/>
        </authorList>
    </citation>
    <scope>NUCLEOTIDE SEQUENCE [LARGE SCALE GENOMIC DNA]</scope>
    <source>
        <strain evidence="5">B14</strain>
    </source>
</reference>
<reference evidence="4 5" key="1">
    <citation type="submission" date="2015-07" db="EMBL/GenBank/DDBJ databases">
        <authorList>
            <person name="Voget S."/>
            <person name="Dogs M."/>
            <person name="Brinkhoff T.H."/>
            <person name="Daniel R."/>
        </authorList>
    </citation>
    <scope>NUCLEOTIDE SEQUENCE [LARGE SCALE GENOMIC DNA]</scope>
    <source>
        <strain evidence="4 5">B14</strain>
    </source>
</reference>
<keyword evidence="2" id="KW-0238">DNA-binding</keyword>
<name>A0ABZ2BTU9_9RHOB</name>
<evidence type="ECO:0000259" key="3">
    <source>
        <dbReference type="PROSITE" id="PS51900"/>
    </source>
</evidence>